<accession>A0A382X3R0</accession>
<dbReference type="Gene3D" id="2.60.120.10">
    <property type="entry name" value="Jelly Rolls"/>
    <property type="match status" value="1"/>
</dbReference>
<dbReference type="EMBL" id="UINC01164402">
    <property type="protein sequence ID" value="SVD65235.1"/>
    <property type="molecule type" value="Genomic_DNA"/>
</dbReference>
<dbReference type="CDD" id="cd06990">
    <property type="entry name" value="cupin_DUF861"/>
    <property type="match status" value="1"/>
</dbReference>
<sequence length="121" mass="13020">MSAGIHKIDFSSPDEVRRPDKTTVEIIAIGNVNVARMTVQPGWVWSECIAPVAGTESCQAHHLGIVQSGQLLVNHEDGSTETISPGDVYECKPGHQAQVVGEEPCVMIEFNSETAQTYAKG</sequence>
<evidence type="ECO:0000313" key="1">
    <source>
        <dbReference type="EMBL" id="SVD65235.1"/>
    </source>
</evidence>
<dbReference type="InterPro" id="IPR014710">
    <property type="entry name" value="RmlC-like_jellyroll"/>
</dbReference>
<protein>
    <recommendedName>
        <fullName evidence="2">Cupin 2 conserved barrel domain-containing protein</fullName>
    </recommendedName>
</protein>
<reference evidence="1" key="1">
    <citation type="submission" date="2018-05" db="EMBL/GenBank/DDBJ databases">
        <authorList>
            <person name="Lanie J.A."/>
            <person name="Ng W.-L."/>
            <person name="Kazmierczak K.M."/>
            <person name="Andrzejewski T.M."/>
            <person name="Davidsen T.M."/>
            <person name="Wayne K.J."/>
            <person name="Tettelin H."/>
            <person name="Glass J.I."/>
            <person name="Rusch D."/>
            <person name="Podicherti R."/>
            <person name="Tsui H.-C.T."/>
            <person name="Winkler M.E."/>
        </authorList>
    </citation>
    <scope>NUCLEOTIDE SEQUENCE</scope>
</reference>
<evidence type="ECO:0008006" key="2">
    <source>
        <dbReference type="Google" id="ProtNLM"/>
    </source>
</evidence>
<dbReference type="AlphaFoldDB" id="A0A382X3R0"/>
<dbReference type="InterPro" id="IPR011051">
    <property type="entry name" value="RmlC_Cupin_sf"/>
</dbReference>
<organism evidence="1">
    <name type="scientific">marine metagenome</name>
    <dbReference type="NCBI Taxonomy" id="408172"/>
    <lineage>
        <taxon>unclassified sequences</taxon>
        <taxon>metagenomes</taxon>
        <taxon>ecological metagenomes</taxon>
    </lineage>
</organism>
<proteinExistence type="predicted"/>
<dbReference type="SUPFAM" id="SSF51182">
    <property type="entry name" value="RmlC-like cupins"/>
    <property type="match status" value="1"/>
</dbReference>
<name>A0A382X3R0_9ZZZZ</name>
<gene>
    <name evidence="1" type="ORF">METZ01_LOCUS418089</name>
</gene>